<sequence length="178" mass="20953">MWRSKSSFKVIQTEWKDEQPTGKDIIQLYSTESRARKERDKKIIEIQKKAKRKNDSGNSSLLAKGNTERRKNSQAKGRNVTTKLPPIGSREKPRKGVRRWSKRSSLRDEEVQLLPDIKSLTLNVDYYKERRSKDPSRDPRFQRLISSLLINKDYYGDLQRFAPPKREMSKRTRLGLGF</sequence>
<feature type="compositionally biased region" description="Basic residues" evidence="1">
    <location>
        <begin position="92"/>
        <end position="104"/>
    </location>
</feature>
<evidence type="ECO:0000256" key="1">
    <source>
        <dbReference type="SAM" id="MobiDB-lite"/>
    </source>
</evidence>
<feature type="region of interest" description="Disordered" evidence="1">
    <location>
        <begin position="46"/>
        <end position="107"/>
    </location>
</feature>
<accession>A0A3M6V1V6</accession>
<name>A0A3M6V1V6_POCDA</name>
<organism evidence="2 3">
    <name type="scientific">Pocillopora damicornis</name>
    <name type="common">Cauliflower coral</name>
    <name type="synonym">Millepora damicornis</name>
    <dbReference type="NCBI Taxonomy" id="46731"/>
    <lineage>
        <taxon>Eukaryota</taxon>
        <taxon>Metazoa</taxon>
        <taxon>Cnidaria</taxon>
        <taxon>Anthozoa</taxon>
        <taxon>Hexacorallia</taxon>
        <taxon>Scleractinia</taxon>
        <taxon>Astrocoeniina</taxon>
        <taxon>Pocilloporidae</taxon>
        <taxon>Pocillopora</taxon>
    </lineage>
</organism>
<keyword evidence="3" id="KW-1185">Reference proteome</keyword>
<dbReference type="AlphaFoldDB" id="A0A3M6V1V6"/>
<evidence type="ECO:0000313" key="3">
    <source>
        <dbReference type="Proteomes" id="UP000275408"/>
    </source>
</evidence>
<protein>
    <submittedName>
        <fullName evidence="2">Uncharacterized protein</fullName>
    </submittedName>
</protein>
<dbReference type="EMBL" id="RCHS01000258">
    <property type="protein sequence ID" value="RMX59870.1"/>
    <property type="molecule type" value="Genomic_DNA"/>
</dbReference>
<reference evidence="2 3" key="1">
    <citation type="journal article" date="2018" name="Sci. Rep.">
        <title>Comparative analysis of the Pocillopora damicornis genome highlights role of immune system in coral evolution.</title>
        <authorList>
            <person name="Cunning R."/>
            <person name="Bay R.A."/>
            <person name="Gillette P."/>
            <person name="Baker A.C."/>
            <person name="Traylor-Knowles N."/>
        </authorList>
    </citation>
    <scope>NUCLEOTIDE SEQUENCE [LARGE SCALE GENOMIC DNA]</scope>
    <source>
        <strain evidence="2">RSMAS</strain>
        <tissue evidence="2">Whole animal</tissue>
    </source>
</reference>
<proteinExistence type="predicted"/>
<gene>
    <name evidence="2" type="ORF">pdam_00023485</name>
</gene>
<evidence type="ECO:0000313" key="2">
    <source>
        <dbReference type="EMBL" id="RMX59870.1"/>
    </source>
</evidence>
<dbReference type="Proteomes" id="UP000275408">
    <property type="component" value="Unassembled WGS sequence"/>
</dbReference>
<comment type="caution">
    <text evidence="2">The sequence shown here is derived from an EMBL/GenBank/DDBJ whole genome shotgun (WGS) entry which is preliminary data.</text>
</comment>